<accession>A0AAI8YVQ5</accession>
<feature type="region of interest" description="Disordered" evidence="1">
    <location>
        <begin position="489"/>
        <end position="553"/>
    </location>
</feature>
<feature type="compositionally biased region" description="Polar residues" evidence="1">
    <location>
        <begin position="417"/>
        <end position="447"/>
    </location>
</feature>
<reference evidence="2" key="1">
    <citation type="submission" date="2023-11" db="EMBL/GenBank/DDBJ databases">
        <authorList>
            <person name="Alioto T."/>
            <person name="Alioto T."/>
            <person name="Gomez Garrido J."/>
        </authorList>
    </citation>
    <scope>NUCLEOTIDE SEQUENCE</scope>
</reference>
<feature type="compositionally biased region" description="Low complexity" evidence="1">
    <location>
        <begin position="633"/>
        <end position="644"/>
    </location>
</feature>
<sequence>MAIRQYTREQLIFLRDSSLVAKPDNLPAIEQWIDDNATNGSVQQAKQPGSNKGGRLGGGAVSESSPMGSFSTGRPTMTGGRGRADREDISLGPPRTVFASSRNTVPKLSDFERSSGDTTSLTSRGINRKSMNNENEGARHERDSWMLAREKREEHRERGFGRHDKEDGERRNGFGDRHDPRWSSNREDRRNGDRPAGGWREREQQKRDQRDGDRGHAEKEPEWMENDPLAKQEQELGFDMDSGARTQEDFQKWKESMKNKKPKGVEPEAKPVQETPVQAAQPPPPAPEPKAGVAPLKLQEGFEGGLFSGWSGNATANPVSTPGATGSIKPTTGKPKTSRFASMFKPAAEEPPHPPPEETKVQQAANAMAKTSAEEQEGFNRVLQMLGSAKIAQEPPAQPPPPPPQESAPSSPLPVKTSGQNGTSAKPKSRFTSMFAQKSPAPQSPQAGNVPFGGDSMFGNEGRNVGDESANGFMAQRQEQQIPRTQGIDAATPAEPSGIPFNALREQQPRPMSGRNNLQMFDPPSRGAASPEINLQNLLAQQRHRQGQPSQESQQLLNLLRANGGTNSRPHSQQALPNNGAMTEADLQRFLQNQHRSPMPQEPHAPKPRVPQQAAGMFEEQLMRNFPQDQSRPDQGMMQGMPDMPQRRTSQRAPPGFYDDPSFIQQQQQQQQAMRRPFQDGPPQPPQPQQLPPGIGVGPNRRMSGHPNLPQMQIPQGGAHPQQQFGGPDFHQLTSPVGGSGGPPPPGFNPNMPRHPPGFHNINIFQNQGQQPQQVPRGAEGPPPPGFGGNGLQSPPGTNAPPGFFGGPGGGMGGPPPGFPPIRSPMEGGGLPPGFGMQRR</sequence>
<dbReference type="Proteomes" id="UP001296104">
    <property type="component" value="Unassembled WGS sequence"/>
</dbReference>
<dbReference type="EMBL" id="CAVMBE010000013">
    <property type="protein sequence ID" value="CAK3927637.1"/>
    <property type="molecule type" value="Genomic_DNA"/>
</dbReference>
<feature type="compositionally biased region" description="Polar residues" evidence="1">
    <location>
        <begin position="310"/>
        <end position="330"/>
    </location>
</feature>
<feature type="compositionally biased region" description="Pro residues" evidence="1">
    <location>
        <begin position="742"/>
        <end position="756"/>
    </location>
</feature>
<gene>
    <name evidence="2" type="ORF">LECACI_7A002879</name>
</gene>
<feature type="compositionally biased region" description="Gly residues" evidence="1">
    <location>
        <begin position="51"/>
        <end position="60"/>
    </location>
</feature>
<evidence type="ECO:0000313" key="2">
    <source>
        <dbReference type="EMBL" id="CAK3927637.1"/>
    </source>
</evidence>
<keyword evidence="3" id="KW-1185">Reference proteome</keyword>
<dbReference type="InterPro" id="IPR046784">
    <property type="entry name" value="Eap1"/>
</dbReference>
<feature type="compositionally biased region" description="Basic and acidic residues" evidence="1">
    <location>
        <begin position="246"/>
        <end position="271"/>
    </location>
</feature>
<protein>
    <submittedName>
        <fullName evidence="2">Uncharacterized protein</fullName>
    </submittedName>
</protein>
<feature type="compositionally biased region" description="Gly residues" evidence="1">
    <location>
        <begin position="804"/>
        <end position="813"/>
    </location>
</feature>
<feature type="compositionally biased region" description="Pro residues" evidence="1">
    <location>
        <begin position="814"/>
        <end position="823"/>
    </location>
</feature>
<dbReference type="Pfam" id="PF20566">
    <property type="entry name" value="Eap1"/>
    <property type="match status" value="1"/>
</dbReference>
<feature type="compositionally biased region" description="Low complexity" evidence="1">
    <location>
        <begin position="766"/>
        <end position="780"/>
    </location>
</feature>
<comment type="caution">
    <text evidence="2">The sequence shown here is derived from an EMBL/GenBank/DDBJ whole genome shotgun (WGS) entry which is preliminary data.</text>
</comment>
<proteinExistence type="predicted"/>
<feature type="compositionally biased region" description="Pro residues" evidence="1">
    <location>
        <begin position="680"/>
        <end position="691"/>
    </location>
</feature>
<feature type="region of interest" description="Disordered" evidence="1">
    <location>
        <begin position="627"/>
        <end position="840"/>
    </location>
</feature>
<evidence type="ECO:0000313" key="3">
    <source>
        <dbReference type="Proteomes" id="UP001296104"/>
    </source>
</evidence>
<feature type="compositionally biased region" description="Polar residues" evidence="1">
    <location>
        <begin position="62"/>
        <end position="71"/>
    </location>
</feature>
<feature type="compositionally biased region" description="Polar residues" evidence="1">
    <location>
        <begin position="116"/>
        <end position="135"/>
    </location>
</feature>
<name>A0AAI8YVQ5_9PEZI</name>
<organism evidence="2 3">
    <name type="scientific">Lecanosticta acicola</name>
    <dbReference type="NCBI Taxonomy" id="111012"/>
    <lineage>
        <taxon>Eukaryota</taxon>
        <taxon>Fungi</taxon>
        <taxon>Dikarya</taxon>
        <taxon>Ascomycota</taxon>
        <taxon>Pezizomycotina</taxon>
        <taxon>Dothideomycetes</taxon>
        <taxon>Dothideomycetidae</taxon>
        <taxon>Mycosphaerellales</taxon>
        <taxon>Mycosphaerellaceae</taxon>
        <taxon>Lecanosticta</taxon>
    </lineage>
</organism>
<dbReference type="AlphaFoldDB" id="A0AAI8YVQ5"/>
<evidence type="ECO:0000256" key="1">
    <source>
        <dbReference type="SAM" id="MobiDB-lite"/>
    </source>
</evidence>
<feature type="region of interest" description="Disordered" evidence="1">
    <location>
        <begin position="40"/>
        <end position="468"/>
    </location>
</feature>
<feature type="compositionally biased region" description="Basic and acidic residues" evidence="1">
    <location>
        <begin position="136"/>
        <end position="234"/>
    </location>
</feature>
<feature type="compositionally biased region" description="Basic and acidic residues" evidence="1">
    <location>
        <begin position="347"/>
        <end position="360"/>
    </location>
</feature>
<feature type="compositionally biased region" description="Pro residues" evidence="1">
    <location>
        <begin position="396"/>
        <end position="406"/>
    </location>
</feature>
<feature type="compositionally biased region" description="Polar residues" evidence="1">
    <location>
        <begin position="40"/>
        <end position="50"/>
    </location>
</feature>